<reference evidence="7 8" key="1">
    <citation type="submission" date="2019-01" db="EMBL/GenBank/DDBJ databases">
        <authorList>
            <consortium name="Pathogen Informatics"/>
        </authorList>
    </citation>
    <scope>NUCLEOTIDE SEQUENCE [LARGE SCALE GENOMIC DNA]</scope>
    <source>
        <strain evidence="7 8">NCTC10166</strain>
    </source>
</reference>
<dbReference type="KEGG" id="mnu:NCTC10166_00237"/>
<keyword evidence="3 6" id="KW-0812">Transmembrane</keyword>
<evidence type="ECO:0000313" key="7">
    <source>
        <dbReference type="EMBL" id="VEU59278.1"/>
    </source>
</evidence>
<protein>
    <submittedName>
        <fullName evidence="7">Uncharacterized protein</fullName>
    </submittedName>
</protein>
<proteinExistence type="inferred from homology"/>
<sequence>MLTLLSEQSKSATETANSIITNTAGGVGLGGWIGITFAVGIILFLIGGVLGLLLSKRNFEKQLKENPPINEKMVRAMFSQMGRKASEKQIKSVMRSVKNAK</sequence>
<dbReference type="InterPro" id="IPR005359">
    <property type="entry name" value="UPF0154"/>
</dbReference>
<accession>A0A449A4W4</accession>
<keyword evidence="8" id="KW-1185">Reference proteome</keyword>
<dbReference type="GO" id="GO:0016020">
    <property type="term" value="C:membrane"/>
    <property type="evidence" value="ECO:0007669"/>
    <property type="project" value="UniProtKB-SubCell"/>
</dbReference>
<dbReference type="RefSeq" id="WP_129719681.1">
    <property type="nucleotide sequence ID" value="NZ_LR214951.1"/>
</dbReference>
<dbReference type="EMBL" id="LR214951">
    <property type="protein sequence ID" value="VEU59278.1"/>
    <property type="molecule type" value="Genomic_DNA"/>
</dbReference>
<evidence type="ECO:0000256" key="3">
    <source>
        <dbReference type="ARBA" id="ARBA00022692"/>
    </source>
</evidence>
<comment type="subcellular location">
    <subcellularLocation>
        <location evidence="1">Membrane</location>
        <topology evidence="1">Single-pass membrane protein</topology>
    </subcellularLocation>
</comment>
<comment type="similarity">
    <text evidence="2">Belongs to the UPF0154 family.</text>
</comment>
<evidence type="ECO:0000313" key="8">
    <source>
        <dbReference type="Proteomes" id="UP000289440"/>
    </source>
</evidence>
<evidence type="ECO:0000256" key="4">
    <source>
        <dbReference type="ARBA" id="ARBA00022989"/>
    </source>
</evidence>
<keyword evidence="4 6" id="KW-1133">Transmembrane helix</keyword>
<gene>
    <name evidence="7" type="ORF">NCTC10166_00237</name>
</gene>
<evidence type="ECO:0000256" key="5">
    <source>
        <dbReference type="ARBA" id="ARBA00023136"/>
    </source>
</evidence>
<evidence type="ECO:0000256" key="6">
    <source>
        <dbReference type="SAM" id="Phobius"/>
    </source>
</evidence>
<keyword evidence="5 6" id="KW-0472">Membrane</keyword>
<organism evidence="7 8">
    <name type="scientific">Mesomycoplasma neurolyticum</name>
    <dbReference type="NCBI Taxonomy" id="2120"/>
    <lineage>
        <taxon>Bacteria</taxon>
        <taxon>Bacillati</taxon>
        <taxon>Mycoplasmatota</taxon>
        <taxon>Mycoplasmoidales</taxon>
        <taxon>Metamycoplasmataceae</taxon>
        <taxon>Mesomycoplasma</taxon>
    </lineage>
</organism>
<dbReference type="Proteomes" id="UP000289440">
    <property type="component" value="Chromosome"/>
</dbReference>
<name>A0A449A4W4_9BACT</name>
<feature type="transmembrane region" description="Helical" evidence="6">
    <location>
        <begin position="32"/>
        <end position="54"/>
    </location>
</feature>
<dbReference type="AlphaFoldDB" id="A0A449A4W4"/>
<dbReference type="OrthoDB" id="1769076at2"/>
<dbReference type="Pfam" id="PF03672">
    <property type="entry name" value="UPF0154"/>
    <property type="match status" value="1"/>
</dbReference>
<evidence type="ECO:0000256" key="1">
    <source>
        <dbReference type="ARBA" id="ARBA00004167"/>
    </source>
</evidence>
<evidence type="ECO:0000256" key="2">
    <source>
        <dbReference type="ARBA" id="ARBA00006694"/>
    </source>
</evidence>